<evidence type="ECO:0000256" key="1">
    <source>
        <dbReference type="ARBA" id="ARBA00000109"/>
    </source>
</evidence>
<dbReference type="AlphaFoldDB" id="A0A9D1S8U3"/>
<evidence type="ECO:0000256" key="4">
    <source>
        <dbReference type="ARBA" id="ARBA00011738"/>
    </source>
</evidence>
<dbReference type="PROSITE" id="PS50142">
    <property type="entry name" value="RNASE_3_2"/>
    <property type="match status" value="1"/>
</dbReference>
<dbReference type="GO" id="GO:0046872">
    <property type="term" value="F:metal ion binding"/>
    <property type="evidence" value="ECO:0007669"/>
    <property type="project" value="UniProtKB-KW"/>
</dbReference>
<dbReference type="InterPro" id="IPR036389">
    <property type="entry name" value="RNase_III_sf"/>
</dbReference>
<dbReference type="Gene3D" id="1.10.1520.10">
    <property type="entry name" value="Ribonuclease III domain"/>
    <property type="match status" value="1"/>
</dbReference>
<dbReference type="SMART" id="SM00535">
    <property type="entry name" value="RIBOc"/>
    <property type="match status" value="1"/>
</dbReference>
<dbReference type="NCBIfam" id="TIGR02191">
    <property type="entry name" value="RNaseIII"/>
    <property type="match status" value="1"/>
</dbReference>
<accession>A0A9D1S8U3</accession>
<dbReference type="FunFam" id="1.10.1520.10:FF:000001">
    <property type="entry name" value="Ribonuclease 3"/>
    <property type="match status" value="1"/>
</dbReference>
<evidence type="ECO:0000256" key="13">
    <source>
        <dbReference type="ARBA" id="ARBA00022842"/>
    </source>
</evidence>
<reference evidence="18" key="1">
    <citation type="submission" date="2020-10" db="EMBL/GenBank/DDBJ databases">
        <authorList>
            <person name="Gilroy R."/>
        </authorList>
    </citation>
    <scope>NUCLEOTIDE SEQUENCE</scope>
    <source>
        <strain evidence="18">CHK195-15760</strain>
    </source>
</reference>
<proteinExistence type="inferred from homology"/>
<dbReference type="SMART" id="SM00358">
    <property type="entry name" value="DSRM"/>
    <property type="match status" value="1"/>
</dbReference>
<dbReference type="Gene3D" id="3.30.160.20">
    <property type="match status" value="1"/>
</dbReference>
<evidence type="ECO:0000256" key="9">
    <source>
        <dbReference type="ARBA" id="ARBA00022722"/>
    </source>
</evidence>
<dbReference type="GO" id="GO:0008033">
    <property type="term" value="P:tRNA processing"/>
    <property type="evidence" value="ECO:0007669"/>
    <property type="project" value="UniProtKB-KW"/>
</dbReference>
<dbReference type="GO" id="GO:0010468">
    <property type="term" value="P:regulation of gene expression"/>
    <property type="evidence" value="ECO:0007669"/>
    <property type="project" value="TreeGrafter"/>
</dbReference>
<dbReference type="EC" id="3.1.26.3" evidence="15"/>
<feature type="active site" evidence="15">
    <location>
        <position position="119"/>
    </location>
</feature>
<dbReference type="CDD" id="cd00593">
    <property type="entry name" value="RIBOc"/>
    <property type="match status" value="1"/>
</dbReference>
<evidence type="ECO:0000256" key="8">
    <source>
        <dbReference type="ARBA" id="ARBA00022694"/>
    </source>
</evidence>
<dbReference type="GO" id="GO:0004525">
    <property type="term" value="F:ribonuclease III activity"/>
    <property type="evidence" value="ECO:0007669"/>
    <property type="project" value="UniProtKB-UniRule"/>
</dbReference>
<protein>
    <recommendedName>
        <fullName evidence="15">Ribonuclease 3</fullName>
        <ecNumber evidence="15">3.1.26.3</ecNumber>
    </recommendedName>
    <alternativeName>
        <fullName evidence="15">Ribonuclease III</fullName>
        <shortName evidence="15">RNase III</shortName>
    </alternativeName>
</protein>
<dbReference type="GO" id="GO:0003725">
    <property type="term" value="F:double-stranded RNA binding"/>
    <property type="evidence" value="ECO:0007669"/>
    <property type="project" value="TreeGrafter"/>
</dbReference>
<dbReference type="PROSITE" id="PS50137">
    <property type="entry name" value="DS_RBD"/>
    <property type="match status" value="1"/>
</dbReference>
<dbReference type="GO" id="GO:0006397">
    <property type="term" value="P:mRNA processing"/>
    <property type="evidence" value="ECO:0007669"/>
    <property type="project" value="UniProtKB-UniRule"/>
</dbReference>
<evidence type="ECO:0000256" key="15">
    <source>
        <dbReference type="HAMAP-Rule" id="MF_00104"/>
    </source>
</evidence>
<gene>
    <name evidence="15 18" type="primary">rnc</name>
    <name evidence="18" type="ORF">IAB70_01030</name>
</gene>
<evidence type="ECO:0000256" key="12">
    <source>
        <dbReference type="ARBA" id="ARBA00022801"/>
    </source>
</evidence>
<evidence type="ECO:0000313" key="19">
    <source>
        <dbReference type="Proteomes" id="UP000824093"/>
    </source>
</evidence>
<comment type="cofactor">
    <cofactor evidence="15">
        <name>Mg(2+)</name>
        <dbReference type="ChEBI" id="CHEBI:18420"/>
    </cofactor>
</comment>
<evidence type="ECO:0000256" key="5">
    <source>
        <dbReference type="ARBA" id="ARBA00022490"/>
    </source>
</evidence>
<dbReference type="GO" id="GO:0005737">
    <property type="term" value="C:cytoplasm"/>
    <property type="evidence" value="ECO:0007669"/>
    <property type="project" value="UniProtKB-SubCell"/>
</dbReference>
<keyword evidence="14 15" id="KW-0694">RNA-binding</keyword>
<dbReference type="InterPro" id="IPR011907">
    <property type="entry name" value="RNase_III"/>
</dbReference>
<keyword evidence="15" id="KW-0699">rRNA-binding</keyword>
<dbReference type="SUPFAM" id="SSF69065">
    <property type="entry name" value="RNase III domain-like"/>
    <property type="match status" value="1"/>
</dbReference>
<dbReference type="GO" id="GO:0019843">
    <property type="term" value="F:rRNA binding"/>
    <property type="evidence" value="ECO:0007669"/>
    <property type="project" value="UniProtKB-KW"/>
</dbReference>
<dbReference type="Proteomes" id="UP000824093">
    <property type="component" value="Unassembled WGS sequence"/>
</dbReference>
<comment type="subunit">
    <text evidence="4 15">Homodimer.</text>
</comment>
<evidence type="ECO:0000256" key="3">
    <source>
        <dbReference type="ARBA" id="ARBA00010183"/>
    </source>
</evidence>
<evidence type="ECO:0000313" key="18">
    <source>
        <dbReference type="EMBL" id="HIU51201.1"/>
    </source>
</evidence>
<organism evidence="18 19">
    <name type="scientific">Candidatus Merdicola faecigallinarum</name>
    <dbReference type="NCBI Taxonomy" id="2840862"/>
    <lineage>
        <taxon>Bacteria</taxon>
        <taxon>Bacillati</taxon>
        <taxon>Bacillota</taxon>
        <taxon>Clostridia</taxon>
        <taxon>Candidatus Merdicola</taxon>
    </lineage>
</organism>
<sequence>MMKIEELEKNIGYSFHNKNLLYTALTHTSYAYENRQTSNEKLEFLGDSILEFVSSKYLYENYTHLNEGEMTKVRASVVCEKSLYKVAIKHNFSDFLRLGKSEKVNQGNKSASILSDSVEAVIAAMYLDGGLKPVETFIIENLKEEIEIASKNVGLKDYKTVLQEKLQEHGNVSIEYQIIKETGPDHQKEFTAEVSCDGKKLAIGQGSSKKLAEMEAARKALEELKEM</sequence>
<evidence type="ECO:0000259" key="17">
    <source>
        <dbReference type="PROSITE" id="PS50142"/>
    </source>
</evidence>
<dbReference type="InterPro" id="IPR000999">
    <property type="entry name" value="RNase_III_dom"/>
</dbReference>
<dbReference type="InterPro" id="IPR014720">
    <property type="entry name" value="dsRBD_dom"/>
</dbReference>
<dbReference type="Pfam" id="PF14622">
    <property type="entry name" value="Ribonucleas_3_3"/>
    <property type="match status" value="1"/>
</dbReference>
<feature type="active site" evidence="15">
    <location>
        <position position="47"/>
    </location>
</feature>
<dbReference type="HAMAP" id="MF_00104">
    <property type="entry name" value="RNase_III"/>
    <property type="match status" value="1"/>
</dbReference>
<evidence type="ECO:0000256" key="10">
    <source>
        <dbReference type="ARBA" id="ARBA00022723"/>
    </source>
</evidence>
<comment type="caution">
    <text evidence="18">The sequence shown here is derived from an EMBL/GenBank/DDBJ whole genome shotgun (WGS) entry which is preliminary data.</text>
</comment>
<feature type="domain" description="RNase III" evidence="17">
    <location>
        <begin position="4"/>
        <end position="130"/>
    </location>
</feature>
<evidence type="ECO:0000256" key="6">
    <source>
        <dbReference type="ARBA" id="ARBA00022552"/>
    </source>
</evidence>
<dbReference type="GO" id="GO:0006364">
    <property type="term" value="P:rRNA processing"/>
    <property type="evidence" value="ECO:0007669"/>
    <property type="project" value="UniProtKB-UniRule"/>
</dbReference>
<comment type="catalytic activity">
    <reaction evidence="1 15">
        <text>Endonucleolytic cleavage to 5'-phosphomonoester.</text>
        <dbReference type="EC" id="3.1.26.3"/>
    </reaction>
</comment>
<comment type="function">
    <text evidence="15">Digests double-stranded RNA. Involved in the processing of primary rRNA transcript to yield the immediate precursors to the large and small rRNAs (23S and 16S). Processes some mRNAs, and tRNAs when they are encoded in the rRNA operon. Processes pre-crRNA and tracrRNA of type II CRISPR loci if present in the organism.</text>
</comment>
<name>A0A9D1S8U3_9FIRM</name>
<dbReference type="GO" id="GO:0042802">
    <property type="term" value="F:identical protein binding"/>
    <property type="evidence" value="ECO:0007669"/>
    <property type="project" value="UniProtKB-ARBA"/>
</dbReference>
<feature type="binding site" evidence="15">
    <location>
        <position position="116"/>
    </location>
    <ligand>
        <name>Mg(2+)</name>
        <dbReference type="ChEBI" id="CHEBI:18420"/>
    </ligand>
</feature>
<keyword evidence="5 15" id="KW-0963">Cytoplasm</keyword>
<comment type="similarity">
    <text evidence="3">Belongs to the ribonuclease III family.</text>
</comment>
<feature type="domain" description="DRBM" evidence="16">
    <location>
        <begin position="157"/>
        <end position="226"/>
    </location>
</feature>
<dbReference type="EMBL" id="DVNH01000010">
    <property type="protein sequence ID" value="HIU51201.1"/>
    <property type="molecule type" value="Genomic_DNA"/>
</dbReference>
<feature type="binding site" evidence="15">
    <location>
        <position position="43"/>
    </location>
    <ligand>
        <name>Mg(2+)</name>
        <dbReference type="ChEBI" id="CHEBI:18420"/>
    </ligand>
</feature>
<keyword evidence="12 15" id="KW-0378">Hydrolase</keyword>
<dbReference type="PANTHER" id="PTHR11207">
    <property type="entry name" value="RIBONUCLEASE III"/>
    <property type="match status" value="1"/>
</dbReference>
<evidence type="ECO:0000259" key="16">
    <source>
        <dbReference type="PROSITE" id="PS50137"/>
    </source>
</evidence>
<evidence type="ECO:0000256" key="2">
    <source>
        <dbReference type="ARBA" id="ARBA00004496"/>
    </source>
</evidence>
<dbReference type="PANTHER" id="PTHR11207:SF0">
    <property type="entry name" value="RIBONUCLEASE 3"/>
    <property type="match status" value="1"/>
</dbReference>
<keyword evidence="8 15" id="KW-0819">tRNA processing</keyword>
<keyword evidence="11 15" id="KW-0255">Endonuclease</keyword>
<comment type="subcellular location">
    <subcellularLocation>
        <location evidence="2 15">Cytoplasm</location>
    </subcellularLocation>
</comment>
<dbReference type="SUPFAM" id="SSF54768">
    <property type="entry name" value="dsRNA-binding domain-like"/>
    <property type="match status" value="1"/>
</dbReference>
<evidence type="ECO:0000256" key="11">
    <source>
        <dbReference type="ARBA" id="ARBA00022759"/>
    </source>
</evidence>
<keyword evidence="10 15" id="KW-0479">Metal-binding</keyword>
<dbReference type="Pfam" id="PF00035">
    <property type="entry name" value="dsrm"/>
    <property type="match status" value="1"/>
</dbReference>
<evidence type="ECO:0000256" key="14">
    <source>
        <dbReference type="ARBA" id="ARBA00022884"/>
    </source>
</evidence>
<dbReference type="FunFam" id="3.30.160.20:FF:000003">
    <property type="entry name" value="Ribonuclease 3"/>
    <property type="match status" value="1"/>
</dbReference>
<dbReference type="CDD" id="cd10845">
    <property type="entry name" value="DSRM_RNAse_III_family"/>
    <property type="match status" value="1"/>
</dbReference>
<keyword evidence="13 15" id="KW-0460">Magnesium</keyword>
<keyword evidence="9 15" id="KW-0540">Nuclease</keyword>
<keyword evidence="6 15" id="KW-0698">rRNA processing</keyword>
<reference evidence="18" key="2">
    <citation type="journal article" date="2021" name="PeerJ">
        <title>Extensive microbial diversity within the chicken gut microbiome revealed by metagenomics and culture.</title>
        <authorList>
            <person name="Gilroy R."/>
            <person name="Ravi A."/>
            <person name="Getino M."/>
            <person name="Pursley I."/>
            <person name="Horton D.L."/>
            <person name="Alikhan N.F."/>
            <person name="Baker D."/>
            <person name="Gharbi K."/>
            <person name="Hall N."/>
            <person name="Watson M."/>
            <person name="Adriaenssens E.M."/>
            <person name="Foster-Nyarko E."/>
            <person name="Jarju S."/>
            <person name="Secka A."/>
            <person name="Antonio M."/>
            <person name="Oren A."/>
            <person name="Chaudhuri R.R."/>
            <person name="La Ragione R."/>
            <person name="Hildebrand F."/>
            <person name="Pallen M.J."/>
        </authorList>
    </citation>
    <scope>NUCLEOTIDE SEQUENCE</scope>
    <source>
        <strain evidence="18">CHK195-15760</strain>
    </source>
</reference>
<evidence type="ECO:0000256" key="7">
    <source>
        <dbReference type="ARBA" id="ARBA00022664"/>
    </source>
</evidence>
<dbReference type="PROSITE" id="PS00517">
    <property type="entry name" value="RNASE_3_1"/>
    <property type="match status" value="1"/>
</dbReference>
<feature type="binding site" evidence="15">
    <location>
        <position position="119"/>
    </location>
    <ligand>
        <name>Mg(2+)</name>
        <dbReference type="ChEBI" id="CHEBI:18420"/>
    </ligand>
</feature>
<keyword evidence="7 15" id="KW-0507">mRNA processing</keyword>